<dbReference type="EMBL" id="LMXB01000067">
    <property type="protein sequence ID" value="KUO18194.1"/>
    <property type="molecule type" value="Genomic_DNA"/>
</dbReference>
<accession>A0A101UWK2</accession>
<sequence>MTDYRVTLIRSGYSAPVSTAAHFRGLTPIVLRRALERARTRLYEPYHAFEAEIPLDALSA</sequence>
<protein>
    <submittedName>
        <fullName evidence="1">Uncharacterized protein</fullName>
    </submittedName>
</protein>
<dbReference type="STRING" id="909626.AQJ91_25935"/>
<comment type="caution">
    <text evidence="1">The sequence shown here is derived from an EMBL/GenBank/DDBJ whole genome shotgun (WGS) entry which is preliminary data.</text>
</comment>
<reference evidence="1 2" key="1">
    <citation type="submission" date="2015-10" db="EMBL/GenBank/DDBJ databases">
        <title>Draft genome sequence of Streptomyces sp. RV15, isolated from a marine sponge.</title>
        <authorList>
            <person name="Ruckert C."/>
            <person name="Abdelmohsen U.R."/>
            <person name="Winkler A."/>
            <person name="Hentschel U."/>
            <person name="Kalinowski J."/>
            <person name="Kampfer P."/>
            <person name="Glaeser S."/>
        </authorList>
    </citation>
    <scope>NUCLEOTIDE SEQUENCE [LARGE SCALE GENOMIC DNA]</scope>
    <source>
        <strain evidence="1 2">RV15</strain>
    </source>
</reference>
<dbReference type="Proteomes" id="UP000053260">
    <property type="component" value="Unassembled WGS sequence"/>
</dbReference>
<organism evidence="1 2">
    <name type="scientific">Streptomyces dysideae</name>
    <dbReference type="NCBI Taxonomy" id="909626"/>
    <lineage>
        <taxon>Bacteria</taxon>
        <taxon>Bacillati</taxon>
        <taxon>Actinomycetota</taxon>
        <taxon>Actinomycetes</taxon>
        <taxon>Kitasatosporales</taxon>
        <taxon>Streptomycetaceae</taxon>
        <taxon>Streptomyces</taxon>
    </lineage>
</organism>
<name>A0A101UWK2_9ACTN</name>
<dbReference type="Gene3D" id="3.30.230.10">
    <property type="match status" value="1"/>
</dbReference>
<dbReference type="AlphaFoldDB" id="A0A101UWK2"/>
<evidence type="ECO:0000313" key="1">
    <source>
        <dbReference type="EMBL" id="KUO18194.1"/>
    </source>
</evidence>
<gene>
    <name evidence="1" type="ORF">AQJ91_25935</name>
</gene>
<dbReference type="InterPro" id="IPR014721">
    <property type="entry name" value="Ribsml_uS5_D2-typ_fold_subgr"/>
</dbReference>
<keyword evidence="2" id="KW-1185">Reference proteome</keyword>
<proteinExistence type="predicted"/>
<evidence type="ECO:0000313" key="2">
    <source>
        <dbReference type="Proteomes" id="UP000053260"/>
    </source>
</evidence>